<sequence>MAGLSSDISGKEMDNAENTTVSTAPLYFLRSGPSNQPVEIPEHRVLTQISPPCKCIGAQTALSHQRNSMSQWPLTGLASLLAISLR</sequence>
<evidence type="ECO:0000313" key="1">
    <source>
        <dbReference type="EMBL" id="VDN84198.1"/>
    </source>
</evidence>
<gene>
    <name evidence="1" type="ORF">BPAG_LOCUS3012</name>
</gene>
<reference evidence="3" key="1">
    <citation type="submission" date="2017-02" db="UniProtKB">
        <authorList>
            <consortium name="WormBaseParasite"/>
        </authorList>
    </citation>
    <scope>IDENTIFICATION</scope>
</reference>
<name>A0A0N4T4B2_BRUPA</name>
<keyword evidence="2" id="KW-1185">Reference proteome</keyword>
<dbReference type="AlphaFoldDB" id="A0A0N4T4B2"/>
<accession>A0A0N4T4B2</accession>
<dbReference type="Proteomes" id="UP000278627">
    <property type="component" value="Unassembled WGS sequence"/>
</dbReference>
<organism evidence="3">
    <name type="scientific">Brugia pahangi</name>
    <name type="common">Filarial nematode worm</name>
    <dbReference type="NCBI Taxonomy" id="6280"/>
    <lineage>
        <taxon>Eukaryota</taxon>
        <taxon>Metazoa</taxon>
        <taxon>Ecdysozoa</taxon>
        <taxon>Nematoda</taxon>
        <taxon>Chromadorea</taxon>
        <taxon>Rhabditida</taxon>
        <taxon>Spirurina</taxon>
        <taxon>Spiruromorpha</taxon>
        <taxon>Filarioidea</taxon>
        <taxon>Onchocercidae</taxon>
        <taxon>Brugia</taxon>
    </lineage>
</organism>
<protein>
    <submittedName>
        <fullName evidence="1 3">Uncharacterized protein</fullName>
    </submittedName>
</protein>
<evidence type="ECO:0000313" key="2">
    <source>
        <dbReference type="Proteomes" id="UP000278627"/>
    </source>
</evidence>
<proteinExistence type="predicted"/>
<dbReference type="WBParaSite" id="BPAG_0000304201-mRNA-1">
    <property type="protein sequence ID" value="BPAG_0000304201-mRNA-1"/>
    <property type="gene ID" value="BPAG_0000304201"/>
</dbReference>
<evidence type="ECO:0000313" key="3">
    <source>
        <dbReference type="WBParaSite" id="BPAG_0000304201-mRNA-1"/>
    </source>
</evidence>
<dbReference type="EMBL" id="UZAD01000656">
    <property type="protein sequence ID" value="VDN84198.1"/>
    <property type="molecule type" value="Genomic_DNA"/>
</dbReference>
<reference evidence="1 2" key="2">
    <citation type="submission" date="2018-11" db="EMBL/GenBank/DDBJ databases">
        <authorList>
            <consortium name="Pathogen Informatics"/>
        </authorList>
    </citation>
    <scope>NUCLEOTIDE SEQUENCE [LARGE SCALE GENOMIC DNA]</scope>
</reference>